<dbReference type="EMBL" id="KV429071">
    <property type="protein sequence ID" value="KZT67902.1"/>
    <property type="molecule type" value="Genomic_DNA"/>
</dbReference>
<dbReference type="InterPro" id="IPR014718">
    <property type="entry name" value="GH-type_carb-bd"/>
</dbReference>
<dbReference type="Pfam" id="PF01263">
    <property type="entry name" value="Aldose_epim"/>
    <property type="match status" value="1"/>
</dbReference>
<dbReference type="GO" id="GO:0033499">
    <property type="term" value="P:galactose catabolic process via UDP-galactose, Leloir pathway"/>
    <property type="evidence" value="ECO:0007669"/>
    <property type="project" value="TreeGrafter"/>
</dbReference>
<dbReference type="AlphaFoldDB" id="A0A165P8Q9"/>
<protein>
    <submittedName>
        <fullName evidence="1">Galactose mutarotase-like protein</fullName>
    </submittedName>
</protein>
<dbReference type="STRING" id="1314783.A0A165P8Q9"/>
<name>A0A165P8Q9_9APHY</name>
<sequence length="454" mass="48493">MPLPVRRLPLPLFHHLLPRPPHRPRTHLRARMTTAAPATHPGFTPILLALPSLTPSLALEVLPYGLTLHRLFVQTDGKTHDILIGPETPSDHLVQKYTNTIIGRYANRVPAGTHAFTRNGLAGSLAAAANESPTVSLHGGLTGWDLQPWTPLEDPSAAQLFTPAEVARIRADAPTASAVFSRVSPDGEEGYPGRLLVEVLVALVQPKGSPSDDGRLWRLGSVLLVYRAKLLDEGTVTPINLTQHWGFNLDASLQQGQSIKDHKLTIKADNTIALAPDANSAGALAPVAGTPHAHAEKATRTIGERFPENGYDDFYVFAPRTVPAPVRLPASELTPQTDLLAPAEEDADAVVELEGAKSGLTLAFHTNQSGVQFYSNNFASPAATARKKIHGGSGALGDGYEPGSAAFLEFHEPLAAWLNPGTIGASGSDTLLASGEVYNNYVRMDVLYRSSEAL</sequence>
<organism evidence="1 2">
    <name type="scientific">Daedalea quercina L-15889</name>
    <dbReference type="NCBI Taxonomy" id="1314783"/>
    <lineage>
        <taxon>Eukaryota</taxon>
        <taxon>Fungi</taxon>
        <taxon>Dikarya</taxon>
        <taxon>Basidiomycota</taxon>
        <taxon>Agaricomycotina</taxon>
        <taxon>Agaricomycetes</taxon>
        <taxon>Polyporales</taxon>
        <taxon>Fomitopsis</taxon>
    </lineage>
</organism>
<dbReference type="Gene3D" id="2.70.98.10">
    <property type="match status" value="1"/>
</dbReference>
<reference evidence="1 2" key="1">
    <citation type="journal article" date="2016" name="Mol. Biol. Evol.">
        <title>Comparative Genomics of Early-Diverging Mushroom-Forming Fungi Provides Insights into the Origins of Lignocellulose Decay Capabilities.</title>
        <authorList>
            <person name="Nagy L.G."/>
            <person name="Riley R."/>
            <person name="Tritt A."/>
            <person name="Adam C."/>
            <person name="Daum C."/>
            <person name="Floudas D."/>
            <person name="Sun H."/>
            <person name="Yadav J.S."/>
            <person name="Pangilinan J."/>
            <person name="Larsson K.H."/>
            <person name="Matsuura K."/>
            <person name="Barry K."/>
            <person name="Labutti K."/>
            <person name="Kuo R."/>
            <person name="Ohm R.A."/>
            <person name="Bhattacharya S.S."/>
            <person name="Shirouzu T."/>
            <person name="Yoshinaga Y."/>
            <person name="Martin F.M."/>
            <person name="Grigoriev I.V."/>
            <person name="Hibbett D.S."/>
        </authorList>
    </citation>
    <scope>NUCLEOTIDE SEQUENCE [LARGE SCALE GENOMIC DNA]</scope>
    <source>
        <strain evidence="1 2">L-15889</strain>
    </source>
</reference>
<proteinExistence type="predicted"/>
<gene>
    <name evidence="1" type="ORF">DAEQUDRAFT_728390</name>
</gene>
<keyword evidence="2" id="KW-1185">Reference proteome</keyword>
<dbReference type="SUPFAM" id="SSF74650">
    <property type="entry name" value="Galactose mutarotase-like"/>
    <property type="match status" value="1"/>
</dbReference>
<feature type="non-terminal residue" evidence="1">
    <location>
        <position position="1"/>
    </location>
</feature>
<dbReference type="InterPro" id="IPR008183">
    <property type="entry name" value="Aldose_1/G6P_1-epimerase"/>
</dbReference>
<evidence type="ECO:0000313" key="2">
    <source>
        <dbReference type="Proteomes" id="UP000076727"/>
    </source>
</evidence>
<dbReference type="InterPro" id="IPR011013">
    <property type="entry name" value="Gal_mutarotase_sf_dom"/>
</dbReference>
<dbReference type="GO" id="GO:0030246">
    <property type="term" value="F:carbohydrate binding"/>
    <property type="evidence" value="ECO:0007669"/>
    <property type="project" value="InterPro"/>
</dbReference>
<dbReference type="PANTHER" id="PTHR10091">
    <property type="entry name" value="ALDOSE-1-EPIMERASE"/>
    <property type="match status" value="1"/>
</dbReference>
<dbReference type="GO" id="GO:0004034">
    <property type="term" value="F:aldose 1-epimerase activity"/>
    <property type="evidence" value="ECO:0007669"/>
    <property type="project" value="TreeGrafter"/>
</dbReference>
<dbReference type="Proteomes" id="UP000076727">
    <property type="component" value="Unassembled WGS sequence"/>
</dbReference>
<accession>A0A165P8Q9</accession>
<dbReference type="GO" id="GO:0006006">
    <property type="term" value="P:glucose metabolic process"/>
    <property type="evidence" value="ECO:0007669"/>
    <property type="project" value="TreeGrafter"/>
</dbReference>
<dbReference type="OrthoDB" id="274691at2759"/>
<dbReference type="PANTHER" id="PTHR10091:SF0">
    <property type="entry name" value="GALACTOSE MUTAROTASE"/>
    <property type="match status" value="1"/>
</dbReference>
<evidence type="ECO:0000313" key="1">
    <source>
        <dbReference type="EMBL" id="KZT67902.1"/>
    </source>
</evidence>